<dbReference type="Proteomes" id="UP000635142">
    <property type="component" value="Unassembled WGS sequence"/>
</dbReference>
<dbReference type="InterPro" id="IPR036388">
    <property type="entry name" value="WH-like_DNA-bd_sf"/>
</dbReference>
<evidence type="ECO:0000256" key="1">
    <source>
        <dbReference type="ARBA" id="ARBA00009437"/>
    </source>
</evidence>
<evidence type="ECO:0000256" key="2">
    <source>
        <dbReference type="ARBA" id="ARBA00023015"/>
    </source>
</evidence>
<dbReference type="InterPro" id="IPR036390">
    <property type="entry name" value="WH_DNA-bd_sf"/>
</dbReference>
<comment type="similarity">
    <text evidence="1">Belongs to the LysR transcriptional regulatory family.</text>
</comment>
<evidence type="ECO:0000313" key="7">
    <source>
        <dbReference type="Proteomes" id="UP000635142"/>
    </source>
</evidence>
<dbReference type="Gene3D" id="1.10.10.10">
    <property type="entry name" value="Winged helix-like DNA-binding domain superfamily/Winged helix DNA-binding domain"/>
    <property type="match status" value="1"/>
</dbReference>
<proteinExistence type="inferred from homology"/>
<dbReference type="SUPFAM" id="SSF46785">
    <property type="entry name" value="Winged helix' DNA-binding domain"/>
    <property type="match status" value="1"/>
</dbReference>
<protein>
    <submittedName>
        <fullName evidence="6">LysR family transcriptional regulator</fullName>
    </submittedName>
</protein>
<dbReference type="Pfam" id="PF00126">
    <property type="entry name" value="HTH_1"/>
    <property type="match status" value="1"/>
</dbReference>
<dbReference type="PANTHER" id="PTHR30126:SF77">
    <property type="entry name" value="TRANSCRIPTIONAL REGULATORY PROTEIN"/>
    <property type="match status" value="1"/>
</dbReference>
<reference evidence="6" key="1">
    <citation type="submission" date="2020-08" db="EMBL/GenBank/DDBJ databases">
        <title>Sulfitobacter aestuariivivens sp. nov., isolated from a tidal flat.</title>
        <authorList>
            <person name="Park S."/>
            <person name="Yoon J.-H."/>
        </authorList>
    </citation>
    <scope>NUCLEOTIDE SEQUENCE</scope>
    <source>
        <strain evidence="6">TSTF-M16</strain>
    </source>
</reference>
<name>A0A927D9I1_9RHOB</name>
<dbReference type="PROSITE" id="PS50931">
    <property type="entry name" value="HTH_LYSR"/>
    <property type="match status" value="1"/>
</dbReference>
<dbReference type="EMBL" id="JACTAG010000003">
    <property type="protein sequence ID" value="MBD3666122.1"/>
    <property type="molecule type" value="Genomic_DNA"/>
</dbReference>
<keyword evidence="7" id="KW-1185">Reference proteome</keyword>
<organism evidence="6 7">
    <name type="scientific">Sulfitobacter aestuariivivens</name>
    <dbReference type="NCBI Taxonomy" id="2766981"/>
    <lineage>
        <taxon>Bacteria</taxon>
        <taxon>Pseudomonadati</taxon>
        <taxon>Pseudomonadota</taxon>
        <taxon>Alphaproteobacteria</taxon>
        <taxon>Rhodobacterales</taxon>
        <taxon>Roseobacteraceae</taxon>
        <taxon>Sulfitobacter</taxon>
    </lineage>
</organism>
<dbReference type="Pfam" id="PF03466">
    <property type="entry name" value="LysR_substrate"/>
    <property type="match status" value="1"/>
</dbReference>
<dbReference type="AlphaFoldDB" id="A0A927D9I1"/>
<dbReference type="RefSeq" id="WP_191077135.1">
    <property type="nucleotide sequence ID" value="NZ_JACTAG010000003.1"/>
</dbReference>
<dbReference type="GO" id="GO:0000976">
    <property type="term" value="F:transcription cis-regulatory region binding"/>
    <property type="evidence" value="ECO:0007669"/>
    <property type="project" value="TreeGrafter"/>
</dbReference>
<dbReference type="Gene3D" id="3.40.190.10">
    <property type="entry name" value="Periplasmic binding protein-like II"/>
    <property type="match status" value="2"/>
</dbReference>
<evidence type="ECO:0000256" key="3">
    <source>
        <dbReference type="ARBA" id="ARBA00023125"/>
    </source>
</evidence>
<dbReference type="SUPFAM" id="SSF53850">
    <property type="entry name" value="Periplasmic binding protein-like II"/>
    <property type="match status" value="1"/>
</dbReference>
<sequence length="304" mass="32656">MIKSRITLKQLEALVQVVDQGTFRKAALALGTTQPNVSARIASLETVLDVVLMHRDAGSVRLTATGAELVTAARAVIRSGEAFLEVADRRDLMEDRLRLGVTELVACTWLHDFLRRFRAVYPSVKVALQVDLAHEIDRQMAVGALDLVLQSGAKPDQSAACTPIGTAPYAWLAIPKTAETIGRSPRMATVFDQSILTHARHTQAVQELEAFADAGGFDKGQIVNSSSLASCLPMAMDGMGVALLPKPLVQDAVAAGTLVELSCDWTPSALETYSRFDPDRSARFVAKASALAAQAAARFDDQQN</sequence>
<comment type="caution">
    <text evidence="6">The sequence shown here is derived from an EMBL/GenBank/DDBJ whole genome shotgun (WGS) entry which is preliminary data.</text>
</comment>
<keyword evidence="4" id="KW-0804">Transcription</keyword>
<keyword evidence="3" id="KW-0238">DNA-binding</keyword>
<feature type="domain" description="HTH lysR-type" evidence="5">
    <location>
        <begin position="6"/>
        <end position="63"/>
    </location>
</feature>
<dbReference type="GO" id="GO:0003700">
    <property type="term" value="F:DNA-binding transcription factor activity"/>
    <property type="evidence" value="ECO:0007669"/>
    <property type="project" value="InterPro"/>
</dbReference>
<gene>
    <name evidence="6" type="ORF">H9Q16_19455</name>
</gene>
<accession>A0A927D9I1</accession>
<keyword evidence="2" id="KW-0805">Transcription regulation</keyword>
<evidence type="ECO:0000313" key="6">
    <source>
        <dbReference type="EMBL" id="MBD3666122.1"/>
    </source>
</evidence>
<evidence type="ECO:0000259" key="5">
    <source>
        <dbReference type="PROSITE" id="PS50931"/>
    </source>
</evidence>
<dbReference type="PANTHER" id="PTHR30126">
    <property type="entry name" value="HTH-TYPE TRANSCRIPTIONAL REGULATOR"/>
    <property type="match status" value="1"/>
</dbReference>
<dbReference type="InterPro" id="IPR000847">
    <property type="entry name" value="LysR_HTH_N"/>
</dbReference>
<evidence type="ECO:0000256" key="4">
    <source>
        <dbReference type="ARBA" id="ARBA00023163"/>
    </source>
</evidence>
<dbReference type="InterPro" id="IPR005119">
    <property type="entry name" value="LysR_subst-bd"/>
</dbReference>
<dbReference type="CDD" id="cd05466">
    <property type="entry name" value="PBP2_LTTR_substrate"/>
    <property type="match status" value="1"/>
</dbReference>